<sequence length="99" mass="11551">MKRVRVLVVRDGDDGAYGGWERLMWLGRGSDGKAHGNKLEREKERDKSGKNIKIIRFFFPIQLSLLIPIFVSKFFHFSFWVMVKPFNALSLYGISPYHC</sequence>
<reference evidence="2 3" key="2">
    <citation type="submission" date="2020-07" db="EMBL/GenBank/DDBJ databases">
        <title>Genome assembly of wild tea tree DASZ reveals pedigree and selection history of tea varieties.</title>
        <authorList>
            <person name="Zhang W."/>
        </authorList>
    </citation>
    <scope>NUCLEOTIDE SEQUENCE [LARGE SCALE GENOMIC DNA]</scope>
    <source>
        <strain evidence="3">cv. G240</strain>
        <tissue evidence="2">Leaf</tissue>
    </source>
</reference>
<dbReference type="Proteomes" id="UP000593564">
    <property type="component" value="Unassembled WGS sequence"/>
</dbReference>
<keyword evidence="1" id="KW-0812">Transmembrane</keyword>
<keyword evidence="3" id="KW-1185">Reference proteome</keyword>
<dbReference type="AlphaFoldDB" id="A0A7J7FSV5"/>
<gene>
    <name evidence="2" type="ORF">HYC85_032346</name>
</gene>
<keyword evidence="1" id="KW-1133">Transmembrane helix</keyword>
<protein>
    <submittedName>
        <fullName evidence="2">Uncharacterized protein</fullName>
    </submittedName>
</protein>
<name>A0A7J7FSV5_CAMSI</name>
<feature type="transmembrane region" description="Helical" evidence="1">
    <location>
        <begin position="57"/>
        <end position="83"/>
    </location>
</feature>
<proteinExistence type="predicted"/>
<keyword evidence="1" id="KW-0472">Membrane</keyword>
<dbReference type="EMBL" id="JACBKZ010000015">
    <property type="protein sequence ID" value="KAF5931473.1"/>
    <property type="molecule type" value="Genomic_DNA"/>
</dbReference>
<evidence type="ECO:0000313" key="3">
    <source>
        <dbReference type="Proteomes" id="UP000593564"/>
    </source>
</evidence>
<accession>A0A7J7FSV5</accession>
<evidence type="ECO:0000313" key="2">
    <source>
        <dbReference type="EMBL" id="KAF5931473.1"/>
    </source>
</evidence>
<reference evidence="3" key="1">
    <citation type="journal article" date="2020" name="Nat. Commun.">
        <title>Genome assembly of wild tea tree DASZ reveals pedigree and selection history of tea varieties.</title>
        <authorList>
            <person name="Zhang W."/>
            <person name="Zhang Y."/>
            <person name="Qiu H."/>
            <person name="Guo Y."/>
            <person name="Wan H."/>
            <person name="Zhang X."/>
            <person name="Scossa F."/>
            <person name="Alseekh S."/>
            <person name="Zhang Q."/>
            <person name="Wang P."/>
            <person name="Xu L."/>
            <person name="Schmidt M.H."/>
            <person name="Jia X."/>
            <person name="Li D."/>
            <person name="Zhu A."/>
            <person name="Guo F."/>
            <person name="Chen W."/>
            <person name="Ni D."/>
            <person name="Usadel B."/>
            <person name="Fernie A.R."/>
            <person name="Wen W."/>
        </authorList>
    </citation>
    <scope>NUCLEOTIDE SEQUENCE [LARGE SCALE GENOMIC DNA]</scope>
    <source>
        <strain evidence="3">cv. G240</strain>
    </source>
</reference>
<organism evidence="2 3">
    <name type="scientific">Camellia sinensis</name>
    <name type="common">Tea plant</name>
    <name type="synonym">Thea sinensis</name>
    <dbReference type="NCBI Taxonomy" id="4442"/>
    <lineage>
        <taxon>Eukaryota</taxon>
        <taxon>Viridiplantae</taxon>
        <taxon>Streptophyta</taxon>
        <taxon>Embryophyta</taxon>
        <taxon>Tracheophyta</taxon>
        <taxon>Spermatophyta</taxon>
        <taxon>Magnoliopsida</taxon>
        <taxon>eudicotyledons</taxon>
        <taxon>Gunneridae</taxon>
        <taxon>Pentapetalae</taxon>
        <taxon>asterids</taxon>
        <taxon>Ericales</taxon>
        <taxon>Theaceae</taxon>
        <taxon>Camellia</taxon>
    </lineage>
</organism>
<evidence type="ECO:0000256" key="1">
    <source>
        <dbReference type="SAM" id="Phobius"/>
    </source>
</evidence>
<comment type="caution">
    <text evidence="2">The sequence shown here is derived from an EMBL/GenBank/DDBJ whole genome shotgun (WGS) entry which is preliminary data.</text>
</comment>